<organism evidence="1 2">
    <name type="scientific">Cohnella lubricantis</name>
    <dbReference type="NCBI Taxonomy" id="2163172"/>
    <lineage>
        <taxon>Bacteria</taxon>
        <taxon>Bacillati</taxon>
        <taxon>Bacillota</taxon>
        <taxon>Bacilli</taxon>
        <taxon>Bacillales</taxon>
        <taxon>Paenibacillaceae</taxon>
        <taxon>Cohnella</taxon>
    </lineage>
</organism>
<protein>
    <submittedName>
        <fullName evidence="1">Uncharacterized protein</fullName>
    </submittedName>
</protein>
<keyword evidence="2" id="KW-1185">Reference proteome</keyword>
<sequence length="107" mass="12066">MTAVAVKGQARDLEADLAICEAATPGPWNKEGSEVWRRGTGYTDSEDGHKWICDAFKAENAQLIAAAREGWPYAIRRAMEAEAEVDRLRNELQMAYERISYLRGLYD</sequence>
<evidence type="ECO:0000313" key="1">
    <source>
        <dbReference type="EMBL" id="MBB6677497.1"/>
    </source>
</evidence>
<dbReference type="Proteomes" id="UP000574133">
    <property type="component" value="Unassembled WGS sequence"/>
</dbReference>
<dbReference type="RefSeq" id="WP_185178775.1">
    <property type="nucleotide sequence ID" value="NZ_CBCSEP010000005.1"/>
</dbReference>
<reference evidence="1 2" key="1">
    <citation type="submission" date="2020-08" db="EMBL/GenBank/DDBJ databases">
        <title>Cohnella phylogeny.</title>
        <authorList>
            <person name="Dunlap C."/>
        </authorList>
    </citation>
    <scope>NUCLEOTIDE SEQUENCE [LARGE SCALE GENOMIC DNA]</scope>
    <source>
        <strain evidence="1 2">DSM 103658</strain>
    </source>
</reference>
<name>A0A841TEU2_9BACL</name>
<proteinExistence type="predicted"/>
<comment type="caution">
    <text evidence="1">The sequence shown here is derived from an EMBL/GenBank/DDBJ whole genome shotgun (WGS) entry which is preliminary data.</text>
</comment>
<gene>
    <name evidence="1" type="ORF">H4Q31_09185</name>
</gene>
<accession>A0A841TEU2</accession>
<dbReference type="AlphaFoldDB" id="A0A841TEU2"/>
<evidence type="ECO:0000313" key="2">
    <source>
        <dbReference type="Proteomes" id="UP000574133"/>
    </source>
</evidence>
<dbReference type="EMBL" id="JACJVN010000033">
    <property type="protein sequence ID" value="MBB6677497.1"/>
    <property type="molecule type" value="Genomic_DNA"/>
</dbReference>